<sequence length="123" mass="14119">MKALELLCLLAIIWGVEAFTKEEFQNFACSFPSEFSHRLIDCTVGRSSTYVQKTGELLDRCVDKFYETEGQAESFLLFLCRDDVFDSEDVHNCLQEGIEDVDDPTEEDLEMFIDAAKYCLIYG</sequence>
<feature type="signal peptide" evidence="1">
    <location>
        <begin position="1"/>
        <end position="18"/>
    </location>
</feature>
<organism evidence="2">
    <name type="scientific">Centruroides hentzi</name>
    <dbReference type="NCBI Taxonomy" id="88313"/>
    <lineage>
        <taxon>Eukaryota</taxon>
        <taxon>Metazoa</taxon>
        <taxon>Ecdysozoa</taxon>
        <taxon>Arthropoda</taxon>
        <taxon>Chelicerata</taxon>
        <taxon>Arachnida</taxon>
        <taxon>Scorpiones</taxon>
        <taxon>Buthida</taxon>
        <taxon>Buthoidea</taxon>
        <taxon>Buthidae</taxon>
        <taxon>Centruroides</taxon>
    </lineage>
</organism>
<evidence type="ECO:0000256" key="1">
    <source>
        <dbReference type="SAM" id="SignalP"/>
    </source>
</evidence>
<feature type="chain" id="PRO_5014372190" evidence="1">
    <location>
        <begin position="19"/>
        <end position="123"/>
    </location>
</feature>
<accession>A0A2I9LPZ4</accession>
<keyword evidence="1" id="KW-0732">Signal</keyword>
<dbReference type="AlphaFoldDB" id="A0A2I9LPZ4"/>
<reference evidence="2" key="1">
    <citation type="journal article" date="2017" name="Toxicon">
        <title>Venom-gland transcriptomics and venom proteomics of the Hentz striped scorpion (Centruroides hentzi; Buthidae) reveal high toxin diversity in a harmless member of a lethal family.</title>
        <authorList>
            <person name="Ward M.J."/>
            <person name="Ellsworth S.A."/>
            <person name="Rokyta D.R."/>
        </authorList>
    </citation>
    <scope>NUCLEOTIDE SEQUENCE</scope>
    <source>
        <tissue evidence="2">Venom gland</tissue>
    </source>
</reference>
<protein>
    <submittedName>
        <fullName evidence="2">Venom protein</fullName>
    </submittedName>
</protein>
<name>A0A2I9LPZ4_9SCOR</name>
<evidence type="ECO:0000313" key="2">
    <source>
        <dbReference type="EMBL" id="MBW20450.1"/>
    </source>
</evidence>
<proteinExistence type="predicted"/>
<dbReference type="EMBL" id="GFWZ01000460">
    <property type="protein sequence ID" value="MBW20450.1"/>
    <property type="molecule type" value="Transcribed_RNA"/>
</dbReference>